<reference evidence="2" key="1">
    <citation type="submission" date="2016-03" db="EMBL/GenBank/DDBJ databases">
        <title>Microsymbionts genomes from the relict species Vavilovia formosa.</title>
        <authorList>
            <person name="Chirak E."/>
            <person name="Kimeklis A."/>
            <person name="Kopat V."/>
            <person name="Andronov E."/>
        </authorList>
    </citation>
    <scope>NUCLEOTIDE SEQUENCE [LARGE SCALE GENOMIC DNA]</scope>
    <source>
        <strain evidence="2">Vaf12</strain>
    </source>
</reference>
<reference evidence="1 4" key="2">
    <citation type="submission" date="2016-06" db="EMBL/GenBank/DDBJ databases">
        <title>Microsymbionts genomes from the relict species Vavilovia formosa.</title>
        <authorList>
            <person name="Chirak E."/>
            <person name="Kimeklis A."/>
            <person name="Andronov E."/>
        </authorList>
    </citation>
    <scope>NUCLEOTIDE SEQUENCE [LARGE SCALE GENOMIC DNA]</scope>
    <source>
        <strain evidence="1 4">Vaf10</strain>
    </source>
</reference>
<dbReference type="Pfam" id="PF06169">
    <property type="entry name" value="DUF982"/>
    <property type="match status" value="1"/>
</dbReference>
<organism evidence="2">
    <name type="scientific">Rhizobium leguminosarum</name>
    <dbReference type="NCBI Taxonomy" id="384"/>
    <lineage>
        <taxon>Bacteria</taxon>
        <taxon>Pseudomonadati</taxon>
        <taxon>Pseudomonadota</taxon>
        <taxon>Alphaproteobacteria</taxon>
        <taxon>Hyphomicrobiales</taxon>
        <taxon>Rhizobiaceae</taxon>
        <taxon>Rhizobium/Agrobacterium group</taxon>
        <taxon>Rhizobium</taxon>
    </lineage>
</organism>
<dbReference type="EMBL" id="LVYU01000107">
    <property type="protein sequence ID" value="KZA99084.1"/>
    <property type="molecule type" value="Genomic_DNA"/>
</dbReference>
<dbReference type="Gene3D" id="6.10.250.730">
    <property type="match status" value="1"/>
</dbReference>
<evidence type="ECO:0000313" key="2">
    <source>
        <dbReference type="EMBL" id="KZA99084.1"/>
    </source>
</evidence>
<proteinExistence type="predicted"/>
<evidence type="ECO:0000313" key="3">
    <source>
        <dbReference type="EMBL" id="MBY5627678.1"/>
    </source>
</evidence>
<name>A0A154IER0_RHILE</name>
<dbReference type="Proteomes" id="UP000092691">
    <property type="component" value="Chromosome"/>
</dbReference>
<dbReference type="RefSeq" id="WP_017960359.1">
    <property type="nucleotide sequence ID" value="NZ_CP016286.1"/>
</dbReference>
<evidence type="ECO:0000313" key="4">
    <source>
        <dbReference type="Proteomes" id="UP000092691"/>
    </source>
</evidence>
<sequence>MSSTRFDPILLHRQHFIDEVTCLDEIFDVLDGWPEDKRGLAYETLLKACRDTANGRFPLSAARENFRRFLKMSGVLAKVEGGPRFDGLMNHQIGNA</sequence>
<dbReference type="AlphaFoldDB" id="A0A154IER0"/>
<reference evidence="3" key="3">
    <citation type="submission" date="2020-04" db="EMBL/GenBank/DDBJ databases">
        <title>Global-level population genomics supports evidence of horizontal gene transfer on evolution of Rhizobia in Lentils.</title>
        <authorList>
            <person name="Gai Y."/>
            <person name="Cook D."/>
            <person name="Riely B."/>
        </authorList>
    </citation>
    <scope>NUCLEOTIDE SEQUENCE</scope>
    <source>
        <strain evidence="3">Derici101B</strain>
    </source>
</reference>
<dbReference type="OrthoDB" id="8388069at2"/>
<evidence type="ECO:0000313" key="1">
    <source>
        <dbReference type="EMBL" id="ANP85452.1"/>
    </source>
</evidence>
<dbReference type="EMBL" id="JAAXEP010000003">
    <property type="protein sequence ID" value="MBY5627678.1"/>
    <property type="molecule type" value="Genomic_DNA"/>
</dbReference>
<gene>
    <name evidence="2" type="ORF">A4A59_23810</name>
    <name evidence="1" type="ORF">BA011_06730</name>
    <name evidence="3" type="ORF">HFO42_06000</name>
</gene>
<protein>
    <submittedName>
        <fullName evidence="3">DUF982 domain-containing protein</fullName>
    </submittedName>
</protein>
<dbReference type="InterPro" id="IPR010385">
    <property type="entry name" value="DUF982"/>
</dbReference>
<dbReference type="Proteomes" id="UP000825699">
    <property type="component" value="Unassembled WGS sequence"/>
</dbReference>
<dbReference type="EMBL" id="CP016286">
    <property type="protein sequence ID" value="ANP85452.1"/>
    <property type="molecule type" value="Genomic_DNA"/>
</dbReference>
<accession>A0A154IER0</accession>